<proteinExistence type="predicted"/>
<evidence type="ECO:0000313" key="5">
    <source>
        <dbReference type="EMBL" id="EOR71716.1"/>
    </source>
</evidence>
<evidence type="ECO:0000256" key="1">
    <source>
        <dbReference type="ARBA" id="ARBA00001974"/>
    </source>
</evidence>
<feature type="domain" description="FAD-binding" evidence="4">
    <location>
        <begin position="3"/>
        <end position="333"/>
    </location>
</feature>
<evidence type="ECO:0000256" key="3">
    <source>
        <dbReference type="ARBA" id="ARBA00022827"/>
    </source>
</evidence>
<dbReference type="GO" id="GO:0016709">
    <property type="term" value="F:oxidoreductase activity, acting on paired donors, with incorporation or reduction of molecular oxygen, NAD(P)H as one donor, and incorporation of one atom of oxygen"/>
    <property type="evidence" value="ECO:0007669"/>
    <property type="project" value="UniProtKB-ARBA"/>
</dbReference>
<gene>
    <name evidence="5" type="ORF">TM51_06502</name>
</gene>
<evidence type="ECO:0000259" key="4">
    <source>
        <dbReference type="Pfam" id="PF01494"/>
    </source>
</evidence>
<organism evidence="5 6">
    <name type="scientific">Thermobifida fusca TM51</name>
    <dbReference type="NCBI Taxonomy" id="1169414"/>
    <lineage>
        <taxon>Bacteria</taxon>
        <taxon>Bacillati</taxon>
        <taxon>Actinomycetota</taxon>
        <taxon>Actinomycetes</taxon>
        <taxon>Streptosporangiales</taxon>
        <taxon>Nocardiopsidaceae</taxon>
        <taxon>Thermobifida</taxon>
    </lineage>
</organism>
<dbReference type="GO" id="GO:0071949">
    <property type="term" value="F:FAD binding"/>
    <property type="evidence" value="ECO:0007669"/>
    <property type="project" value="InterPro"/>
</dbReference>
<comment type="caution">
    <text evidence="5">The sequence shown here is derived from an EMBL/GenBank/DDBJ whole genome shotgun (WGS) entry which is preliminary data.</text>
</comment>
<evidence type="ECO:0000313" key="6">
    <source>
        <dbReference type="Proteomes" id="UP000014184"/>
    </source>
</evidence>
<keyword evidence="3" id="KW-0274">FAD</keyword>
<protein>
    <recommendedName>
        <fullName evidence="4">FAD-binding domain-containing protein</fullName>
    </recommendedName>
</protein>
<sequence length="486" mass="52412">MDASVIVVGAGPTGLMLAGELRLAGVDVIVLERLTEPTGQSRGLGFTARTLEVFHQRGLMERFGEVTTSSAGHFGGLPLDFSILDGIHFSANSVPQWVTERILAEWAVELGADIRRGHEVVKVADTNDAVEVLAQTADGDVTLRAAYLVGCDGGHSTVRRLAGFDFPGAEPTMEMFLADIVGADLPPRPIGVRTPGGMVMNAPIGSGIDRIIVCERGHTPGPRSAPPPFSEISAAWQRLTGEDISTATPLWTSSFTDAARQVTEYRRGRVFLAGDAAHVHLPAGGQGLNVGVQDAVNLGWKLGSVLRGTAPEHLLDTYHAERHPVGARVLMNTQAQGLLYLKGTEVEPLRELFAELMTYDEVNRHLAAMVSGLDIRYEGGPEDHPLLGRRLPPRDLLVDGNPTTTHRLLHAARGVLLDLADSPDHQHTAQRWRDRVDVVTARLAPDSQGLEGARTLLIRPDGYIAWTDPGREALADALHRWFGDPA</sequence>
<dbReference type="Gene3D" id="3.40.30.120">
    <property type="match status" value="1"/>
</dbReference>
<reference evidence="5 6" key="1">
    <citation type="journal article" date="2013" name="Genome Announc.">
        <title>Draft Genome Sequence of the Lignocellulose Decomposer Thermobifida fusca Strain TM51.</title>
        <authorList>
            <person name="Toth A."/>
            <person name="Barna T."/>
            <person name="Nagy I."/>
            <person name="Horvath B."/>
            <person name="Nagy I."/>
            <person name="Tancsics A."/>
            <person name="Kriszt B."/>
            <person name="Baka E."/>
            <person name="Fekete C."/>
            <person name="Kukolya J."/>
        </authorList>
    </citation>
    <scope>NUCLEOTIDE SEQUENCE [LARGE SCALE GENOMIC DNA]</scope>
    <source>
        <strain evidence="5 6">TM51</strain>
    </source>
</reference>
<dbReference type="PRINTS" id="PR00420">
    <property type="entry name" value="RNGMNOXGNASE"/>
</dbReference>
<dbReference type="RefSeq" id="WP_011291663.1">
    <property type="nucleotide sequence ID" value="NZ_AOSG01000029.1"/>
</dbReference>
<dbReference type="PANTHER" id="PTHR43004:SF19">
    <property type="entry name" value="BINDING MONOOXYGENASE, PUTATIVE (JCVI)-RELATED"/>
    <property type="match status" value="1"/>
</dbReference>
<dbReference type="AlphaFoldDB" id="A0A9P2WRD1"/>
<dbReference type="EMBL" id="AOSG01000029">
    <property type="protein sequence ID" value="EOR71716.1"/>
    <property type="molecule type" value="Genomic_DNA"/>
</dbReference>
<accession>A0A9P2WRD1</accession>
<dbReference type="SUPFAM" id="SSF51905">
    <property type="entry name" value="FAD/NAD(P)-binding domain"/>
    <property type="match status" value="1"/>
</dbReference>
<dbReference type="InterPro" id="IPR050641">
    <property type="entry name" value="RIFMO-like"/>
</dbReference>
<dbReference type="InterPro" id="IPR036188">
    <property type="entry name" value="FAD/NAD-bd_sf"/>
</dbReference>
<dbReference type="InterPro" id="IPR002938">
    <property type="entry name" value="FAD-bd"/>
</dbReference>
<dbReference type="Gene3D" id="3.30.70.2450">
    <property type="match status" value="1"/>
</dbReference>
<comment type="cofactor">
    <cofactor evidence="1">
        <name>FAD</name>
        <dbReference type="ChEBI" id="CHEBI:57692"/>
    </cofactor>
</comment>
<dbReference type="PANTHER" id="PTHR43004">
    <property type="entry name" value="TRK SYSTEM POTASSIUM UPTAKE PROTEIN"/>
    <property type="match status" value="1"/>
</dbReference>
<dbReference type="Proteomes" id="UP000014184">
    <property type="component" value="Unassembled WGS sequence"/>
</dbReference>
<keyword evidence="6" id="KW-1185">Reference proteome</keyword>
<keyword evidence="2" id="KW-0285">Flavoprotein</keyword>
<dbReference type="Gene3D" id="3.50.50.60">
    <property type="entry name" value="FAD/NAD(P)-binding domain"/>
    <property type="match status" value="2"/>
</dbReference>
<dbReference type="Pfam" id="PF21274">
    <property type="entry name" value="Rng_hyd_C"/>
    <property type="match status" value="1"/>
</dbReference>
<name>A0A9P2WRD1_THEFU</name>
<evidence type="ECO:0000256" key="2">
    <source>
        <dbReference type="ARBA" id="ARBA00022630"/>
    </source>
</evidence>
<dbReference type="Pfam" id="PF01494">
    <property type="entry name" value="FAD_binding_3"/>
    <property type="match status" value="1"/>
</dbReference>